<protein>
    <submittedName>
        <fullName evidence="1">Uncharacterized protein</fullName>
    </submittedName>
</protein>
<keyword evidence="2" id="KW-1185">Reference proteome</keyword>
<accession>A0ABR7XGA6</accession>
<gene>
    <name evidence="1" type="ORF">H9Q13_08995</name>
</gene>
<evidence type="ECO:0000313" key="1">
    <source>
        <dbReference type="EMBL" id="MBD1397299.1"/>
    </source>
</evidence>
<evidence type="ECO:0000313" key="2">
    <source>
        <dbReference type="Proteomes" id="UP000625551"/>
    </source>
</evidence>
<proteinExistence type="predicted"/>
<dbReference type="Proteomes" id="UP000625551">
    <property type="component" value="Unassembled WGS sequence"/>
</dbReference>
<organism evidence="1 2">
    <name type="scientific">Pontibacter aquaedesilientis</name>
    <dbReference type="NCBI Taxonomy" id="2766980"/>
    <lineage>
        <taxon>Bacteria</taxon>
        <taxon>Pseudomonadati</taxon>
        <taxon>Bacteroidota</taxon>
        <taxon>Cytophagia</taxon>
        <taxon>Cytophagales</taxon>
        <taxon>Hymenobacteraceae</taxon>
        <taxon>Pontibacter</taxon>
    </lineage>
</organism>
<name>A0ABR7XGA6_9BACT</name>
<dbReference type="EMBL" id="JACXAJ010000003">
    <property type="protein sequence ID" value="MBD1397299.1"/>
    <property type="molecule type" value="Genomic_DNA"/>
</dbReference>
<reference evidence="1 2" key="1">
    <citation type="submission" date="2020-09" db="EMBL/GenBank/DDBJ databases">
        <title>Genome sequencing and assembly of Pontibacter sp.</title>
        <authorList>
            <person name="Chhetri G."/>
        </authorList>
    </citation>
    <scope>NUCLEOTIDE SEQUENCE [LARGE SCALE GENOMIC DNA]</scope>
    <source>
        <strain evidence="1 2">JH31</strain>
    </source>
</reference>
<sequence>MKIIILLFVLVAAFCFAMKNTFDSRLLLAERQTERTLAISDPHTVAFQTALM</sequence>
<comment type="caution">
    <text evidence="1">The sequence shown here is derived from an EMBL/GenBank/DDBJ whole genome shotgun (WGS) entry which is preliminary data.</text>
</comment>
<dbReference type="RefSeq" id="WP_191183463.1">
    <property type="nucleotide sequence ID" value="NZ_JACXAJ010000003.1"/>
</dbReference>